<accession>A0A6G1CGR9</accession>
<evidence type="ECO:0000313" key="2">
    <source>
        <dbReference type="EMBL" id="KAF0898803.1"/>
    </source>
</evidence>
<organism evidence="2 3">
    <name type="scientific">Oryza meyeriana var. granulata</name>
    <dbReference type="NCBI Taxonomy" id="110450"/>
    <lineage>
        <taxon>Eukaryota</taxon>
        <taxon>Viridiplantae</taxon>
        <taxon>Streptophyta</taxon>
        <taxon>Embryophyta</taxon>
        <taxon>Tracheophyta</taxon>
        <taxon>Spermatophyta</taxon>
        <taxon>Magnoliopsida</taxon>
        <taxon>Liliopsida</taxon>
        <taxon>Poales</taxon>
        <taxon>Poaceae</taxon>
        <taxon>BOP clade</taxon>
        <taxon>Oryzoideae</taxon>
        <taxon>Oryzeae</taxon>
        <taxon>Oryzinae</taxon>
        <taxon>Oryza</taxon>
        <taxon>Oryza meyeriana</taxon>
    </lineage>
</organism>
<sequence>MTSMHWFDPIDPLSPLERRAEYAAACCLAALLVAAWALAGHRCRGAPCSPCLRWPATVVSPPRRRFGEAEKAERRTTEKAAGGEACSRSDG</sequence>
<evidence type="ECO:0000313" key="3">
    <source>
        <dbReference type="Proteomes" id="UP000479710"/>
    </source>
</evidence>
<evidence type="ECO:0000256" key="1">
    <source>
        <dbReference type="SAM" id="MobiDB-lite"/>
    </source>
</evidence>
<dbReference type="Proteomes" id="UP000479710">
    <property type="component" value="Unassembled WGS sequence"/>
</dbReference>
<feature type="region of interest" description="Disordered" evidence="1">
    <location>
        <begin position="63"/>
        <end position="91"/>
    </location>
</feature>
<dbReference type="EMBL" id="SPHZ02000009">
    <property type="protein sequence ID" value="KAF0898803.1"/>
    <property type="molecule type" value="Genomic_DNA"/>
</dbReference>
<protein>
    <submittedName>
        <fullName evidence="2">Uncharacterized protein</fullName>
    </submittedName>
</protein>
<feature type="compositionally biased region" description="Basic and acidic residues" evidence="1">
    <location>
        <begin position="65"/>
        <end position="78"/>
    </location>
</feature>
<keyword evidence="3" id="KW-1185">Reference proteome</keyword>
<reference evidence="2 3" key="1">
    <citation type="submission" date="2019-11" db="EMBL/GenBank/DDBJ databases">
        <title>Whole genome sequence of Oryza granulata.</title>
        <authorList>
            <person name="Li W."/>
        </authorList>
    </citation>
    <scope>NUCLEOTIDE SEQUENCE [LARGE SCALE GENOMIC DNA]</scope>
    <source>
        <strain evidence="3">cv. Menghai</strain>
        <tissue evidence="2">Leaf</tissue>
    </source>
</reference>
<comment type="caution">
    <text evidence="2">The sequence shown here is derived from an EMBL/GenBank/DDBJ whole genome shotgun (WGS) entry which is preliminary data.</text>
</comment>
<proteinExistence type="predicted"/>
<gene>
    <name evidence="2" type="ORF">E2562_011878</name>
</gene>
<dbReference type="AlphaFoldDB" id="A0A6G1CGR9"/>
<name>A0A6G1CGR9_9ORYZ</name>